<sequence length="67" mass="7753">MIFRNYRWCAIYRKGFRAGFSPLNLSNLIACHLAHFLLTTITASTFTGSNIHNTKRHKTHQITANQF</sequence>
<reference evidence="1 2" key="1">
    <citation type="journal article" date="2009" name="PLoS ONE">
        <title>The complete genome of Teredinibacter turnerae T7901: an intracellular endosymbiont of marine wood-boring bivalves (shipworms).</title>
        <authorList>
            <person name="Yang J.C."/>
            <person name="Madupu R."/>
            <person name="Durkin A.S."/>
            <person name="Ekborg N.A."/>
            <person name="Pedamallu C.S."/>
            <person name="Hostetler J.B."/>
            <person name="Radune D."/>
            <person name="Toms B.S."/>
            <person name="Henrissat B."/>
            <person name="Coutinho P.M."/>
            <person name="Schwarz S."/>
            <person name="Field L."/>
            <person name="Trindade-Silva A.E."/>
            <person name="Soares C.A.G."/>
            <person name="Elshahawi S."/>
            <person name="Hanora A."/>
            <person name="Schmidt E.W."/>
            <person name="Haygood M.G."/>
            <person name="Posfai J."/>
            <person name="Benner J."/>
            <person name="Madinger C."/>
            <person name="Nove J."/>
            <person name="Anton B."/>
            <person name="Chaudhary K."/>
            <person name="Foster J."/>
            <person name="Holman A."/>
            <person name="Kumar S."/>
            <person name="Lessard P.A."/>
            <person name="Luyten Y.A."/>
            <person name="Slatko B."/>
            <person name="Wood N."/>
            <person name="Wu B."/>
            <person name="Teplitski M."/>
            <person name="Mougous J.D."/>
            <person name="Ward N."/>
            <person name="Eisen J.A."/>
            <person name="Badger J.H."/>
            <person name="Distel D.L."/>
        </authorList>
    </citation>
    <scope>NUCLEOTIDE SEQUENCE [LARGE SCALE GENOMIC DNA]</scope>
    <source>
        <strain evidence="2">ATCC 39867 / T7901</strain>
    </source>
</reference>
<protein>
    <submittedName>
        <fullName evidence="1">Uncharacterized protein</fullName>
    </submittedName>
</protein>
<name>C5BIX8_TERTT</name>
<gene>
    <name evidence="1" type="ordered locus">TERTU_4378</name>
</gene>
<organism evidence="1 2">
    <name type="scientific">Teredinibacter turnerae (strain ATCC 39867 / T7901)</name>
    <dbReference type="NCBI Taxonomy" id="377629"/>
    <lineage>
        <taxon>Bacteria</taxon>
        <taxon>Pseudomonadati</taxon>
        <taxon>Pseudomonadota</taxon>
        <taxon>Gammaproteobacteria</taxon>
        <taxon>Cellvibrionales</taxon>
        <taxon>Cellvibrionaceae</taxon>
        <taxon>Teredinibacter</taxon>
    </lineage>
</organism>
<keyword evidence="2" id="KW-1185">Reference proteome</keyword>
<dbReference type="EMBL" id="CP001614">
    <property type="protein sequence ID" value="ACR12796.1"/>
    <property type="molecule type" value="Genomic_DNA"/>
</dbReference>
<dbReference type="HOGENOM" id="CLU_2811012_0_0_6"/>
<dbReference type="AlphaFoldDB" id="C5BIX8"/>
<dbReference type="KEGG" id="ttu:TERTU_4378"/>
<evidence type="ECO:0000313" key="1">
    <source>
        <dbReference type="EMBL" id="ACR12796.1"/>
    </source>
</evidence>
<dbReference type="Proteomes" id="UP000009080">
    <property type="component" value="Chromosome"/>
</dbReference>
<evidence type="ECO:0000313" key="2">
    <source>
        <dbReference type="Proteomes" id="UP000009080"/>
    </source>
</evidence>
<proteinExistence type="predicted"/>
<dbReference type="STRING" id="377629.TERTU_4378"/>
<accession>C5BIX8</accession>